<dbReference type="PIRSF" id="PIRSF036979">
    <property type="entry name" value="Arginase"/>
    <property type="match status" value="1"/>
</dbReference>
<dbReference type="EC" id="3.5.3.1" evidence="2 9"/>
<dbReference type="InterPro" id="IPR023696">
    <property type="entry name" value="Ureohydrolase_dom_sf"/>
</dbReference>
<evidence type="ECO:0000256" key="5">
    <source>
        <dbReference type="ARBA" id="ARBA00022723"/>
    </source>
</evidence>
<dbReference type="GO" id="GO:0000050">
    <property type="term" value="P:urea cycle"/>
    <property type="evidence" value="ECO:0007669"/>
    <property type="project" value="UniProtKB-UniPathway"/>
</dbReference>
<dbReference type="SUPFAM" id="SSF52768">
    <property type="entry name" value="Arginase/deacetylase"/>
    <property type="match status" value="1"/>
</dbReference>
<protein>
    <recommendedName>
        <fullName evidence="3 9">Arginase</fullName>
        <ecNumber evidence="2 9">3.5.3.1</ecNumber>
    </recommendedName>
</protein>
<dbReference type="EMBL" id="DSMG01000037">
    <property type="protein sequence ID" value="HDX30378.1"/>
    <property type="molecule type" value="Genomic_DNA"/>
</dbReference>
<feature type="binding site" evidence="10">
    <location>
        <position position="111"/>
    </location>
    <ligand>
        <name>Mn(2+)</name>
        <dbReference type="ChEBI" id="CHEBI:29035"/>
        <label>1</label>
    </ligand>
</feature>
<dbReference type="PRINTS" id="PR00116">
    <property type="entry name" value="ARGINASE"/>
</dbReference>
<dbReference type="UniPathway" id="UPA00158">
    <property type="reaction ID" value="UER00270"/>
</dbReference>
<keyword evidence="6 12" id="KW-0378">Hydrolase</keyword>
<feature type="binding site" evidence="10">
    <location>
        <position position="135"/>
    </location>
    <ligand>
        <name>Mn(2+)</name>
        <dbReference type="ChEBI" id="CHEBI:29035"/>
        <label>1</label>
    </ligand>
</feature>
<evidence type="ECO:0000256" key="2">
    <source>
        <dbReference type="ARBA" id="ARBA00012168"/>
    </source>
</evidence>
<feature type="binding site" evidence="10">
    <location>
        <position position="236"/>
    </location>
    <ligand>
        <name>Mn(2+)</name>
        <dbReference type="ChEBI" id="CHEBI:29035"/>
        <label>1</label>
    </ligand>
</feature>
<evidence type="ECO:0000256" key="9">
    <source>
        <dbReference type="NCBIfam" id="TIGR01229"/>
    </source>
</evidence>
<dbReference type="InterPro" id="IPR014033">
    <property type="entry name" value="Arginase"/>
</dbReference>
<dbReference type="CDD" id="cd09989">
    <property type="entry name" value="Arginase"/>
    <property type="match status" value="1"/>
</dbReference>
<evidence type="ECO:0000256" key="8">
    <source>
        <dbReference type="ARBA" id="ARBA00047391"/>
    </source>
</evidence>
<evidence type="ECO:0000256" key="12">
    <source>
        <dbReference type="RuleBase" id="RU003684"/>
    </source>
</evidence>
<comment type="caution">
    <text evidence="14">The sequence shown here is derived from an EMBL/GenBank/DDBJ whole genome shotgun (WGS) entry which is preliminary data.</text>
</comment>
<dbReference type="GO" id="GO:0030145">
    <property type="term" value="F:manganese ion binding"/>
    <property type="evidence" value="ECO:0007669"/>
    <property type="project" value="TreeGrafter"/>
</dbReference>
<proteinExistence type="inferred from homology"/>
<sequence>MENNLHPRRVKIVGVPMDLGQQRRGVDMGPSAVRYAGLYDRLTQLGHTVHDIGNVPVAGRDEEDVRSERWIEMAGGGLRHLSAVTAACHAIYDVAQKLPVEDFPIFLGGDHSMAIGTVSGMVTKGPLGVIWIDAHGDYNTPETTPSGNIHGMPVAALSGLGHPDLVNLGVPGAKLRPQDIVMIAVRDLDPQERIALAHSGIIVYTMRDIDELGMATVARRALARLNRMPRIHVSLDMDALDPTVAPGVGTPVAGGLTFREAHLLMEILAESGKVCSLDIVEINPILDEGNRTAEVAVALTASLLGQQIL</sequence>
<dbReference type="InterPro" id="IPR020855">
    <property type="entry name" value="Ureohydrolase_Mn_BS"/>
</dbReference>
<organism evidence="14">
    <name type="scientific">Caldilinea aerophila</name>
    <dbReference type="NCBI Taxonomy" id="133453"/>
    <lineage>
        <taxon>Bacteria</taxon>
        <taxon>Bacillati</taxon>
        <taxon>Chloroflexota</taxon>
        <taxon>Caldilineae</taxon>
        <taxon>Caldilineales</taxon>
        <taxon>Caldilineaceae</taxon>
        <taxon>Caldilinea</taxon>
    </lineage>
</organism>
<feature type="binding site" evidence="10">
    <location>
        <position position="133"/>
    </location>
    <ligand>
        <name>Mn(2+)</name>
        <dbReference type="ChEBI" id="CHEBI:29035"/>
        <label>1</label>
    </ligand>
</feature>
<comment type="pathway">
    <text evidence="1">Nitrogen metabolism; urea cycle; L-ornithine and urea from L-arginine: step 1/1.</text>
</comment>
<dbReference type="AlphaFoldDB" id="A0A7C1FMG8"/>
<evidence type="ECO:0000256" key="10">
    <source>
        <dbReference type="PIRSR" id="PIRSR036979-1"/>
    </source>
</evidence>
<name>A0A7C1FMG8_9CHLR</name>
<dbReference type="Pfam" id="PF00491">
    <property type="entry name" value="Arginase"/>
    <property type="match status" value="1"/>
</dbReference>
<dbReference type="InterPro" id="IPR006035">
    <property type="entry name" value="Ureohydrolase"/>
</dbReference>
<comment type="catalytic activity">
    <reaction evidence="8 13">
        <text>L-arginine + H2O = urea + L-ornithine</text>
        <dbReference type="Rhea" id="RHEA:20569"/>
        <dbReference type="ChEBI" id="CHEBI:15377"/>
        <dbReference type="ChEBI" id="CHEBI:16199"/>
        <dbReference type="ChEBI" id="CHEBI:32682"/>
        <dbReference type="ChEBI" id="CHEBI:46911"/>
        <dbReference type="EC" id="3.5.3.1"/>
    </reaction>
</comment>
<evidence type="ECO:0000256" key="6">
    <source>
        <dbReference type="ARBA" id="ARBA00022801"/>
    </source>
</evidence>
<accession>A0A7C1FMG8</accession>
<comment type="similarity">
    <text evidence="11 12">Belongs to the arginase family.</text>
</comment>
<evidence type="ECO:0000256" key="1">
    <source>
        <dbReference type="ARBA" id="ARBA00005098"/>
    </source>
</evidence>
<dbReference type="GO" id="GO:0006525">
    <property type="term" value="P:arginine metabolic process"/>
    <property type="evidence" value="ECO:0007669"/>
    <property type="project" value="UniProtKB-KW"/>
</dbReference>
<dbReference type="GO" id="GO:0004053">
    <property type="term" value="F:arginase activity"/>
    <property type="evidence" value="ECO:0007669"/>
    <property type="project" value="UniProtKB-UniRule"/>
</dbReference>
<evidence type="ECO:0000256" key="3">
    <source>
        <dbReference type="ARBA" id="ARBA00018123"/>
    </source>
</evidence>
<dbReference type="GO" id="GO:0005737">
    <property type="term" value="C:cytoplasm"/>
    <property type="evidence" value="ECO:0007669"/>
    <property type="project" value="TreeGrafter"/>
</dbReference>
<evidence type="ECO:0000256" key="11">
    <source>
        <dbReference type="PROSITE-ProRule" id="PRU00742"/>
    </source>
</evidence>
<evidence type="ECO:0000256" key="7">
    <source>
        <dbReference type="ARBA" id="ARBA00023211"/>
    </source>
</evidence>
<dbReference type="NCBIfam" id="TIGR01229">
    <property type="entry name" value="rocF_arginase"/>
    <property type="match status" value="1"/>
</dbReference>
<evidence type="ECO:0000256" key="13">
    <source>
        <dbReference type="RuleBase" id="RU361159"/>
    </source>
</evidence>
<feature type="binding site" evidence="10">
    <location>
        <position position="137"/>
    </location>
    <ligand>
        <name>Mn(2+)</name>
        <dbReference type="ChEBI" id="CHEBI:29035"/>
        <label>1</label>
    </ligand>
</feature>
<dbReference type="PANTHER" id="PTHR43782:SF3">
    <property type="entry name" value="ARGINASE"/>
    <property type="match status" value="1"/>
</dbReference>
<feature type="binding site" evidence="10">
    <location>
        <position position="238"/>
    </location>
    <ligand>
        <name>Mn(2+)</name>
        <dbReference type="ChEBI" id="CHEBI:29035"/>
        <label>1</label>
    </ligand>
</feature>
<reference evidence="14" key="1">
    <citation type="journal article" date="2020" name="mSystems">
        <title>Genome- and Community-Level Interaction Insights into Carbon Utilization and Element Cycling Functions of Hydrothermarchaeota in Hydrothermal Sediment.</title>
        <authorList>
            <person name="Zhou Z."/>
            <person name="Liu Y."/>
            <person name="Xu W."/>
            <person name="Pan J."/>
            <person name="Luo Z.H."/>
            <person name="Li M."/>
        </authorList>
    </citation>
    <scope>NUCLEOTIDE SEQUENCE [LARGE SCALE GENOMIC DNA]</scope>
    <source>
        <strain evidence="14">SpSt-289</strain>
    </source>
</reference>
<evidence type="ECO:0000313" key="14">
    <source>
        <dbReference type="EMBL" id="HDX30378.1"/>
    </source>
</evidence>
<evidence type="ECO:0000256" key="4">
    <source>
        <dbReference type="ARBA" id="ARBA00022503"/>
    </source>
</evidence>
<comment type="cofactor">
    <cofactor evidence="10 13">
        <name>Mn(2+)</name>
        <dbReference type="ChEBI" id="CHEBI:29035"/>
    </cofactor>
    <text evidence="10 13">Binds 2 manganese ions per subunit.</text>
</comment>
<dbReference type="PANTHER" id="PTHR43782">
    <property type="entry name" value="ARGINASE"/>
    <property type="match status" value="1"/>
</dbReference>
<dbReference type="Gene3D" id="3.40.800.10">
    <property type="entry name" value="Ureohydrolase domain"/>
    <property type="match status" value="1"/>
</dbReference>
<keyword evidence="4 13" id="KW-0056">Arginine metabolism</keyword>
<dbReference type="PROSITE" id="PS01053">
    <property type="entry name" value="ARGINASE_1"/>
    <property type="match status" value="1"/>
</dbReference>
<keyword evidence="5 10" id="KW-0479">Metal-binding</keyword>
<dbReference type="FunFam" id="3.40.800.10:FF:000012">
    <property type="entry name" value="Arginase"/>
    <property type="match status" value="1"/>
</dbReference>
<keyword evidence="7 10" id="KW-0464">Manganese</keyword>
<dbReference type="PROSITE" id="PS51409">
    <property type="entry name" value="ARGINASE_2"/>
    <property type="match status" value="1"/>
</dbReference>
<gene>
    <name evidence="14" type="primary">rocF</name>
    <name evidence="14" type="ORF">ENQ20_02665</name>
</gene>